<evidence type="ECO:0000313" key="3">
    <source>
        <dbReference type="Proteomes" id="UP000277580"/>
    </source>
</evidence>
<reference evidence="2 3" key="1">
    <citation type="journal article" date="2018" name="Nat. Ecol. Evol.">
        <title>Pezizomycetes genomes reveal the molecular basis of ectomycorrhizal truffle lifestyle.</title>
        <authorList>
            <person name="Murat C."/>
            <person name="Payen T."/>
            <person name="Noel B."/>
            <person name="Kuo A."/>
            <person name="Morin E."/>
            <person name="Chen J."/>
            <person name="Kohler A."/>
            <person name="Krizsan K."/>
            <person name="Balestrini R."/>
            <person name="Da Silva C."/>
            <person name="Montanini B."/>
            <person name="Hainaut M."/>
            <person name="Levati E."/>
            <person name="Barry K.W."/>
            <person name="Belfiori B."/>
            <person name="Cichocki N."/>
            <person name="Clum A."/>
            <person name="Dockter R.B."/>
            <person name="Fauchery L."/>
            <person name="Guy J."/>
            <person name="Iotti M."/>
            <person name="Le Tacon F."/>
            <person name="Lindquist E.A."/>
            <person name="Lipzen A."/>
            <person name="Malagnac F."/>
            <person name="Mello A."/>
            <person name="Molinier V."/>
            <person name="Miyauchi S."/>
            <person name="Poulain J."/>
            <person name="Riccioni C."/>
            <person name="Rubini A."/>
            <person name="Sitrit Y."/>
            <person name="Splivallo R."/>
            <person name="Traeger S."/>
            <person name="Wang M."/>
            <person name="Zifcakova L."/>
            <person name="Wipf D."/>
            <person name="Zambonelli A."/>
            <person name="Paolocci F."/>
            <person name="Nowrousian M."/>
            <person name="Ottonello S."/>
            <person name="Baldrian P."/>
            <person name="Spatafora J.W."/>
            <person name="Henrissat B."/>
            <person name="Nagy L.G."/>
            <person name="Aury J.M."/>
            <person name="Wincker P."/>
            <person name="Grigoriev I.V."/>
            <person name="Bonfante P."/>
            <person name="Martin F.M."/>
        </authorList>
    </citation>
    <scope>NUCLEOTIDE SEQUENCE [LARGE SCALE GENOMIC DNA]</scope>
    <source>
        <strain evidence="2 3">CCBAS932</strain>
    </source>
</reference>
<feature type="compositionally biased region" description="Polar residues" evidence="1">
    <location>
        <begin position="57"/>
        <end position="78"/>
    </location>
</feature>
<accession>A0A3N4KW07</accession>
<gene>
    <name evidence="2" type="ORF">P167DRAFT_42090</name>
</gene>
<dbReference type="Proteomes" id="UP000277580">
    <property type="component" value="Unassembled WGS sequence"/>
</dbReference>
<name>A0A3N4KW07_9PEZI</name>
<evidence type="ECO:0000256" key="1">
    <source>
        <dbReference type="SAM" id="MobiDB-lite"/>
    </source>
</evidence>
<feature type="compositionally biased region" description="Low complexity" evidence="1">
    <location>
        <begin position="9"/>
        <end position="56"/>
    </location>
</feature>
<sequence length="169" mass="17952">MTLDPTPPTTTFTKHPHYPYSPAASIASTASSSNSSVWSVATASSNATSIASSTTTDGLTAPNTAIITPLPTRSTWPKSSHPVARNQTSIKTSDGSQRHPHPPPVPTPAEIVPIEQRQNPRRTNRLVESVNATGCPVDGTCPLPPVPSLQRQADRKVNFVDNLVEAKLD</sequence>
<proteinExistence type="predicted"/>
<feature type="region of interest" description="Disordered" evidence="1">
    <location>
        <begin position="1"/>
        <end position="124"/>
    </location>
</feature>
<dbReference type="EMBL" id="ML119116">
    <property type="protein sequence ID" value="RPB14733.1"/>
    <property type="molecule type" value="Genomic_DNA"/>
</dbReference>
<dbReference type="AlphaFoldDB" id="A0A3N4KW07"/>
<evidence type="ECO:0000313" key="2">
    <source>
        <dbReference type="EMBL" id="RPB14733.1"/>
    </source>
</evidence>
<dbReference type="InParanoid" id="A0A3N4KW07"/>
<feature type="compositionally biased region" description="Polar residues" evidence="1">
    <location>
        <begin position="85"/>
        <end position="95"/>
    </location>
</feature>
<protein>
    <submittedName>
        <fullName evidence="2">Uncharacterized protein</fullName>
    </submittedName>
</protein>
<organism evidence="2 3">
    <name type="scientific">Morchella conica CCBAS932</name>
    <dbReference type="NCBI Taxonomy" id="1392247"/>
    <lineage>
        <taxon>Eukaryota</taxon>
        <taxon>Fungi</taxon>
        <taxon>Dikarya</taxon>
        <taxon>Ascomycota</taxon>
        <taxon>Pezizomycotina</taxon>
        <taxon>Pezizomycetes</taxon>
        <taxon>Pezizales</taxon>
        <taxon>Morchellaceae</taxon>
        <taxon>Morchella</taxon>
    </lineage>
</organism>
<keyword evidence="3" id="KW-1185">Reference proteome</keyword>
<dbReference type="STRING" id="1392247.A0A3N4KW07"/>